<proteinExistence type="predicted"/>
<feature type="region of interest" description="Disordered" evidence="1">
    <location>
        <begin position="100"/>
        <end position="313"/>
    </location>
</feature>
<feature type="region of interest" description="Disordered" evidence="1">
    <location>
        <begin position="1"/>
        <end position="35"/>
    </location>
</feature>
<feature type="compositionally biased region" description="Low complexity" evidence="1">
    <location>
        <begin position="381"/>
        <end position="395"/>
    </location>
</feature>
<accession>A0ABU9BKF1</accession>
<evidence type="ECO:0000313" key="2">
    <source>
        <dbReference type="EMBL" id="MEK8030431.1"/>
    </source>
</evidence>
<gene>
    <name evidence="2" type="ORF">AACH06_06295</name>
</gene>
<organism evidence="2 3">
    <name type="scientific">Ideonella lacteola</name>
    <dbReference type="NCBI Taxonomy" id="2984193"/>
    <lineage>
        <taxon>Bacteria</taxon>
        <taxon>Pseudomonadati</taxon>
        <taxon>Pseudomonadota</taxon>
        <taxon>Betaproteobacteria</taxon>
        <taxon>Burkholderiales</taxon>
        <taxon>Sphaerotilaceae</taxon>
        <taxon>Ideonella</taxon>
    </lineage>
</organism>
<dbReference type="RefSeq" id="WP_341424798.1">
    <property type="nucleotide sequence ID" value="NZ_JBBUTG010000003.1"/>
</dbReference>
<reference evidence="2 3" key="1">
    <citation type="submission" date="2024-04" db="EMBL/GenBank/DDBJ databases">
        <title>Novel species of the genus Ideonella isolated from streams.</title>
        <authorList>
            <person name="Lu H."/>
        </authorList>
    </citation>
    <scope>NUCLEOTIDE SEQUENCE [LARGE SCALE GENOMIC DNA]</scope>
    <source>
        <strain evidence="2 3">DXS29W</strain>
    </source>
</reference>
<dbReference type="EMBL" id="JBBUTG010000003">
    <property type="protein sequence ID" value="MEK8030431.1"/>
    <property type="molecule type" value="Genomic_DNA"/>
</dbReference>
<protein>
    <submittedName>
        <fullName evidence="2">Uncharacterized protein</fullName>
    </submittedName>
</protein>
<feature type="compositionally biased region" description="Pro residues" evidence="1">
    <location>
        <begin position="177"/>
        <end position="196"/>
    </location>
</feature>
<evidence type="ECO:0000313" key="3">
    <source>
        <dbReference type="Proteomes" id="UP001371218"/>
    </source>
</evidence>
<feature type="compositionally biased region" description="Basic and acidic residues" evidence="1">
    <location>
        <begin position="221"/>
        <end position="231"/>
    </location>
</feature>
<feature type="compositionally biased region" description="Low complexity" evidence="1">
    <location>
        <begin position="104"/>
        <end position="125"/>
    </location>
</feature>
<feature type="compositionally biased region" description="Low complexity" evidence="1">
    <location>
        <begin position="278"/>
        <end position="304"/>
    </location>
</feature>
<feature type="region of interest" description="Disordered" evidence="1">
    <location>
        <begin position="381"/>
        <end position="401"/>
    </location>
</feature>
<name>A0ABU9BKF1_9BURK</name>
<comment type="caution">
    <text evidence="2">The sequence shown here is derived from an EMBL/GenBank/DDBJ whole genome shotgun (WGS) entry which is preliminary data.</text>
</comment>
<feature type="compositionally biased region" description="Pro residues" evidence="1">
    <location>
        <begin position="267"/>
        <end position="277"/>
    </location>
</feature>
<evidence type="ECO:0000256" key="1">
    <source>
        <dbReference type="SAM" id="MobiDB-lite"/>
    </source>
</evidence>
<keyword evidence="3" id="KW-1185">Reference proteome</keyword>
<feature type="compositionally biased region" description="Low complexity" evidence="1">
    <location>
        <begin position="197"/>
        <end position="210"/>
    </location>
</feature>
<dbReference type="Proteomes" id="UP001371218">
    <property type="component" value="Unassembled WGS sequence"/>
</dbReference>
<sequence>MSARPPDPATSADDEGADARLRAAMQHAPDAEVRPPAALRQAVLQAAREALPARSPWWKRLLGEGPGLPRAWTAAASLGAFGLALSLAWHMNNEAPTSEYEPMAAVSESARPAPAAPPAAAEASPNVPTGESRESGPTHQAADRVAQAREREEVATIADAASLTKKRDAATASTLPPVSPQPPGAAPAPSPAPAPAPLAAAPAPPHAVGATDAAKVNGLVEARRRELESVRQARAAEASVSSQGAQGKLTANRDDRVVAPVSVAAAPPSPSPSPQSPPEAATPATAGVNAEPVAKAAARAVAPASPAPGMSPAPRVAELAAPKPLGGIRSPEWPPSLANWQVALEASARPTGWKVQGPADLPEPSRDWWRAMLAGTAGRWQAGAGAPPPAAQGGRTWRFQGPDGAAFALTLADDGQAWLVEGPQQGGRIWHAPWSARP</sequence>